<keyword evidence="2 3" id="KW-0808">Transferase</keyword>
<dbReference type="GeneID" id="20200538"/>
<accession>T1EVD8</accession>
<dbReference type="RefSeq" id="XP_009027594.1">
    <property type="nucleotide sequence ID" value="XM_009029346.1"/>
</dbReference>
<keyword evidence="3" id="KW-1133">Transmembrane helix</keyword>
<dbReference type="EMBL" id="KB097571">
    <property type="protein sequence ID" value="ESN94542.1"/>
    <property type="molecule type" value="Genomic_DNA"/>
</dbReference>
<dbReference type="GO" id="GO:0005975">
    <property type="term" value="P:carbohydrate metabolic process"/>
    <property type="evidence" value="ECO:0007669"/>
    <property type="project" value="InterPro"/>
</dbReference>
<organism evidence="5 6">
    <name type="scientific">Helobdella robusta</name>
    <name type="common">Californian leech</name>
    <dbReference type="NCBI Taxonomy" id="6412"/>
    <lineage>
        <taxon>Eukaryota</taxon>
        <taxon>Metazoa</taxon>
        <taxon>Spiralia</taxon>
        <taxon>Lophotrochozoa</taxon>
        <taxon>Annelida</taxon>
        <taxon>Clitellata</taxon>
        <taxon>Hirudinea</taxon>
        <taxon>Rhynchobdellida</taxon>
        <taxon>Glossiphoniidae</taxon>
        <taxon>Helobdella</taxon>
    </lineage>
</organism>
<dbReference type="Pfam" id="PF01531">
    <property type="entry name" value="Glyco_transf_11"/>
    <property type="match status" value="1"/>
</dbReference>
<keyword evidence="1 3" id="KW-0328">Glycosyltransferase</keyword>
<dbReference type="InParanoid" id="T1EVD8"/>
<comment type="pathway">
    <text evidence="3">Protein modification; protein glycosylation.</text>
</comment>
<dbReference type="CDD" id="cd11301">
    <property type="entry name" value="Fut1_Fut2_like"/>
    <property type="match status" value="1"/>
</dbReference>
<dbReference type="OrthoDB" id="3226at2759"/>
<evidence type="ECO:0000256" key="2">
    <source>
        <dbReference type="ARBA" id="ARBA00022679"/>
    </source>
</evidence>
<evidence type="ECO:0000256" key="1">
    <source>
        <dbReference type="ARBA" id="ARBA00022676"/>
    </source>
</evidence>
<keyword evidence="3" id="KW-0735">Signal-anchor</keyword>
<keyword evidence="3" id="KW-0472">Membrane</keyword>
<dbReference type="PANTHER" id="PTHR11927:SF9">
    <property type="entry name" value="L-FUCOSYLTRANSFERASE"/>
    <property type="match status" value="1"/>
</dbReference>
<keyword evidence="3" id="KW-0325">Glycoprotein</keyword>
<dbReference type="GO" id="GO:0008107">
    <property type="term" value="F:galactoside 2-alpha-L-fucosyltransferase activity"/>
    <property type="evidence" value="ECO:0000318"/>
    <property type="project" value="GO_Central"/>
</dbReference>
<reference evidence="6" key="1">
    <citation type="submission" date="2012-12" db="EMBL/GenBank/DDBJ databases">
        <authorList>
            <person name="Hellsten U."/>
            <person name="Grimwood J."/>
            <person name="Chapman J.A."/>
            <person name="Shapiro H."/>
            <person name="Aerts A."/>
            <person name="Otillar R.P."/>
            <person name="Terry A.Y."/>
            <person name="Boore J.L."/>
            <person name="Simakov O."/>
            <person name="Marletaz F."/>
            <person name="Cho S.-J."/>
            <person name="Edsinger-Gonzales E."/>
            <person name="Havlak P."/>
            <person name="Kuo D.-H."/>
            <person name="Larsson T."/>
            <person name="Lv J."/>
            <person name="Arendt D."/>
            <person name="Savage R."/>
            <person name="Osoegawa K."/>
            <person name="de Jong P."/>
            <person name="Lindberg D.R."/>
            <person name="Seaver E.C."/>
            <person name="Weisblat D.A."/>
            <person name="Putnam N.H."/>
            <person name="Grigoriev I.V."/>
            <person name="Rokhsar D.S."/>
        </authorList>
    </citation>
    <scope>NUCLEOTIDE SEQUENCE</scope>
</reference>
<dbReference type="EC" id="2.4.1.-" evidence="3"/>
<proteinExistence type="inferred from homology"/>
<name>T1EVD8_HELRO</name>
<dbReference type="PANTHER" id="PTHR11927">
    <property type="entry name" value="GALACTOSIDE 2-L-FUCOSYLTRANSFERASE"/>
    <property type="match status" value="1"/>
</dbReference>
<dbReference type="HOGENOM" id="CLU_043399_2_0_1"/>
<dbReference type="KEGG" id="hro:HELRODRAFT_164398"/>
<keyword evidence="3" id="KW-0333">Golgi apparatus</keyword>
<dbReference type="InterPro" id="IPR002516">
    <property type="entry name" value="Glyco_trans_11"/>
</dbReference>
<feature type="transmembrane region" description="Helical" evidence="3">
    <location>
        <begin position="38"/>
        <end position="57"/>
    </location>
</feature>
<keyword evidence="6" id="KW-1185">Reference proteome</keyword>
<protein>
    <recommendedName>
        <fullName evidence="3">L-Fucosyltransferase</fullName>
        <ecNumber evidence="3">2.4.1.-</ecNumber>
    </recommendedName>
</protein>
<dbReference type="EnsemblMetazoa" id="HelroT164398">
    <property type="protein sequence ID" value="HelroP164398"/>
    <property type="gene ID" value="HelroG164398"/>
</dbReference>
<comment type="subcellular location">
    <subcellularLocation>
        <location evidence="3">Golgi apparatus</location>
        <location evidence="3">Golgi stack membrane</location>
        <topology evidence="3">Single-pass type II membrane protein</topology>
    </subcellularLocation>
</comment>
<dbReference type="CTD" id="20200538"/>
<reference evidence="4 6" key="2">
    <citation type="journal article" date="2013" name="Nature">
        <title>Insights into bilaterian evolution from three spiralian genomes.</title>
        <authorList>
            <person name="Simakov O."/>
            <person name="Marletaz F."/>
            <person name="Cho S.J."/>
            <person name="Edsinger-Gonzales E."/>
            <person name="Havlak P."/>
            <person name="Hellsten U."/>
            <person name="Kuo D.H."/>
            <person name="Larsson T."/>
            <person name="Lv J."/>
            <person name="Arendt D."/>
            <person name="Savage R."/>
            <person name="Osoegawa K."/>
            <person name="de Jong P."/>
            <person name="Grimwood J."/>
            <person name="Chapman J.A."/>
            <person name="Shapiro H."/>
            <person name="Aerts A."/>
            <person name="Otillar R.P."/>
            <person name="Terry A.Y."/>
            <person name="Boore J.L."/>
            <person name="Grigoriev I.V."/>
            <person name="Lindberg D.R."/>
            <person name="Seaver E.C."/>
            <person name="Weisblat D.A."/>
            <person name="Putnam N.H."/>
            <person name="Rokhsar D.S."/>
        </authorList>
    </citation>
    <scope>NUCLEOTIDE SEQUENCE</scope>
</reference>
<dbReference type="Gene3D" id="3.40.50.11350">
    <property type="match status" value="1"/>
</dbReference>
<dbReference type="UniPathway" id="UPA00378"/>
<dbReference type="STRING" id="6412.T1EVD8"/>
<evidence type="ECO:0000313" key="6">
    <source>
        <dbReference type="Proteomes" id="UP000015101"/>
    </source>
</evidence>
<reference evidence="5" key="3">
    <citation type="submission" date="2015-06" db="UniProtKB">
        <authorList>
            <consortium name="EnsemblMetazoa"/>
        </authorList>
    </citation>
    <scope>IDENTIFICATION</scope>
</reference>
<evidence type="ECO:0000313" key="5">
    <source>
        <dbReference type="EnsemblMetazoa" id="HelroP164398"/>
    </source>
</evidence>
<keyword evidence="3" id="KW-0812">Transmembrane</keyword>
<dbReference type="Proteomes" id="UP000015101">
    <property type="component" value="Unassembled WGS sequence"/>
</dbReference>
<dbReference type="FunFam" id="3.40.50.11350:FF:000013">
    <property type="entry name" value="L-Fucosyltransferase"/>
    <property type="match status" value="1"/>
</dbReference>
<dbReference type="EMBL" id="AMQM01001655">
    <property type="status" value="NOT_ANNOTATED_CDS"/>
    <property type="molecule type" value="Genomic_DNA"/>
</dbReference>
<sequence>MGRLLSKFSVIKICRYAISKICISIDKVLNISNVSFKIYFTSIQIFIVLNVLYLIIYKQNSFDSLDFYNKLLDSDDRKYISFGPCAFDGRRTGNLLFTLAGLWFVAEKTNRTPVLPMDLTDDWIEFKKYFKELSVLRFPNKVLYDPGRSVSVEERYGPFGYDPLFENLHDNSTIKNTQILLLCGYFQNYKYVENVEYHLRDKYSFKEKYKWKVKQFFRNHKMEIRRKFGKKTIKTVGLHVRRGDFLISYNREQGLTVVDEHYINSTVRYFYNLMNKKGKVFIIYFVVSEDLDWVSSTIRVLNLGKLHNVVFIPSVNHEGLFDMCLVSMCDGVIMSTGTFSWWAAWLANTTTLYYKNYPKKDSPIALGFEIETYYKPEWIGFS</sequence>
<gene>
    <name evidence="5" type="primary">20200538</name>
    <name evidence="4" type="ORF">HELRODRAFT_164398</name>
</gene>
<evidence type="ECO:0000313" key="4">
    <source>
        <dbReference type="EMBL" id="ESN94542.1"/>
    </source>
</evidence>
<dbReference type="GO" id="GO:0032580">
    <property type="term" value="C:Golgi cisterna membrane"/>
    <property type="evidence" value="ECO:0007669"/>
    <property type="project" value="UniProtKB-SubCell"/>
</dbReference>
<evidence type="ECO:0000256" key="3">
    <source>
        <dbReference type="RuleBase" id="RU363129"/>
    </source>
</evidence>
<comment type="similarity">
    <text evidence="3">Belongs to the glycosyltransferase 11 family.</text>
</comment>
<dbReference type="AlphaFoldDB" id="T1EVD8"/>